<dbReference type="PANTHER" id="PTHR12936">
    <property type="entry name" value="ANAPHASE-PROMOTING COMPLEX 10"/>
    <property type="match status" value="1"/>
</dbReference>
<dbReference type="STRING" id="101091.A0A1C7NQS6"/>
<keyword evidence="4" id="KW-0833">Ubl conjugation pathway</keyword>
<proteinExistence type="inferred from homology"/>
<feature type="compositionally biased region" description="Basic and acidic residues" evidence="6">
    <location>
        <begin position="52"/>
        <end position="75"/>
    </location>
</feature>
<keyword evidence="2" id="KW-0132">Cell division</keyword>
<accession>A0A1C7NQS6</accession>
<feature type="compositionally biased region" description="Polar residues" evidence="6">
    <location>
        <begin position="42"/>
        <end position="51"/>
    </location>
</feature>
<evidence type="ECO:0000256" key="5">
    <source>
        <dbReference type="ARBA" id="ARBA00023306"/>
    </source>
</evidence>
<dbReference type="Gene3D" id="2.60.120.260">
    <property type="entry name" value="Galactose-binding domain-like"/>
    <property type="match status" value="1"/>
</dbReference>
<evidence type="ECO:0000256" key="1">
    <source>
        <dbReference type="ARBA" id="ARBA00006762"/>
    </source>
</evidence>
<feature type="domain" description="DOC" evidence="7">
    <location>
        <begin position="78"/>
        <end position="267"/>
    </location>
</feature>
<reference evidence="8 9" key="1">
    <citation type="submission" date="2016-03" db="EMBL/GenBank/DDBJ databases">
        <title>Choanephora cucurbitarum.</title>
        <authorList>
            <person name="Min B."/>
            <person name="Park H."/>
            <person name="Park J.-H."/>
            <person name="Shin H.-D."/>
            <person name="Choi I.-G."/>
        </authorList>
    </citation>
    <scope>NUCLEOTIDE SEQUENCE [LARGE SCALE GENOMIC DNA]</scope>
    <source>
        <strain evidence="8 9">KUS-F28377</strain>
    </source>
</reference>
<dbReference type="InterPro" id="IPR008979">
    <property type="entry name" value="Galactose-bd-like_sf"/>
</dbReference>
<dbReference type="GO" id="GO:0031145">
    <property type="term" value="P:anaphase-promoting complex-dependent catabolic process"/>
    <property type="evidence" value="ECO:0007669"/>
    <property type="project" value="InterPro"/>
</dbReference>
<evidence type="ECO:0000256" key="4">
    <source>
        <dbReference type="ARBA" id="ARBA00022786"/>
    </source>
</evidence>
<dbReference type="PANTHER" id="PTHR12936:SF0">
    <property type="entry name" value="ANAPHASE-PROMOTING COMPLEX SUBUNIT 10"/>
    <property type="match status" value="1"/>
</dbReference>
<dbReference type="Pfam" id="PF03256">
    <property type="entry name" value="ANAPC10"/>
    <property type="match status" value="1"/>
</dbReference>
<evidence type="ECO:0000313" key="9">
    <source>
        <dbReference type="Proteomes" id="UP000093000"/>
    </source>
</evidence>
<dbReference type="AlphaFoldDB" id="A0A1C7NQS6"/>
<dbReference type="InterPro" id="IPR016901">
    <property type="entry name" value="APC10/Doc1"/>
</dbReference>
<keyword evidence="5" id="KW-0131">Cell cycle</keyword>
<dbReference type="OrthoDB" id="24948at2759"/>
<dbReference type="Proteomes" id="UP000093000">
    <property type="component" value="Unassembled WGS sequence"/>
</dbReference>
<sequence>MNDDQDSSQLYSSNLSIDQLNRFDSDDYRIDQVPMDLEDPLNPSSSGLSQSDHQDLQEASDREDNMDSSRVDDAAKESTALSVYRETHPDHDQLEAGGREIADHEAIWGVSSFRPPHWGLDKLRDNNPLTYWQSDCPNPRLDHTIDICFHKATFVRQVSLFIDFFQDESYTPKTVSVRGGLTYRNLQDIEKIECGHIVGWVNIDITQANDGKPFRLFYLQICILSTHLNGRDTHIRQVKVYSGEPNYAFVEEAQEKKVEEVKPINRRRFHIGVR</sequence>
<dbReference type="InterPro" id="IPR004939">
    <property type="entry name" value="APC_su10/DOC_dom"/>
</dbReference>
<dbReference type="InParanoid" id="A0A1C7NQS6"/>
<protein>
    <submittedName>
        <fullName evidence="8">Anaphase-promoting complex subunit 10</fullName>
    </submittedName>
</protein>
<dbReference type="CDD" id="cd08366">
    <property type="entry name" value="APC10"/>
    <property type="match status" value="1"/>
</dbReference>
<dbReference type="PROSITE" id="PS51284">
    <property type="entry name" value="DOC"/>
    <property type="match status" value="1"/>
</dbReference>
<dbReference type="GO" id="GO:0051301">
    <property type="term" value="P:cell division"/>
    <property type="evidence" value="ECO:0007669"/>
    <property type="project" value="UniProtKB-KW"/>
</dbReference>
<evidence type="ECO:0000259" key="7">
    <source>
        <dbReference type="PROSITE" id="PS51284"/>
    </source>
</evidence>
<comment type="caution">
    <text evidence="8">The sequence shown here is derived from an EMBL/GenBank/DDBJ whole genome shotgun (WGS) entry which is preliminary data.</text>
</comment>
<gene>
    <name evidence="8" type="primary">ANAPC10</name>
    <name evidence="8" type="ORF">A0J61_00565</name>
</gene>
<name>A0A1C7NQS6_9FUNG</name>
<comment type="similarity">
    <text evidence="1">Belongs to the APC10 family.</text>
</comment>
<dbReference type="SMART" id="SM01337">
    <property type="entry name" value="APC10"/>
    <property type="match status" value="1"/>
</dbReference>
<feature type="compositionally biased region" description="Basic and acidic residues" evidence="6">
    <location>
        <begin position="21"/>
        <end position="30"/>
    </location>
</feature>
<evidence type="ECO:0000256" key="3">
    <source>
        <dbReference type="ARBA" id="ARBA00022776"/>
    </source>
</evidence>
<dbReference type="SUPFAM" id="SSF49785">
    <property type="entry name" value="Galactose-binding domain-like"/>
    <property type="match status" value="1"/>
</dbReference>
<feature type="compositionally biased region" description="Polar residues" evidence="6">
    <location>
        <begin position="7"/>
        <end position="19"/>
    </location>
</feature>
<evidence type="ECO:0000256" key="6">
    <source>
        <dbReference type="SAM" id="MobiDB-lite"/>
    </source>
</evidence>
<feature type="region of interest" description="Disordered" evidence="6">
    <location>
        <begin position="1"/>
        <end position="75"/>
    </location>
</feature>
<dbReference type="GO" id="GO:0005680">
    <property type="term" value="C:anaphase-promoting complex"/>
    <property type="evidence" value="ECO:0007669"/>
    <property type="project" value="InterPro"/>
</dbReference>
<dbReference type="GO" id="GO:0070979">
    <property type="term" value="P:protein K11-linked ubiquitination"/>
    <property type="evidence" value="ECO:0007669"/>
    <property type="project" value="TreeGrafter"/>
</dbReference>
<evidence type="ECO:0000256" key="2">
    <source>
        <dbReference type="ARBA" id="ARBA00022618"/>
    </source>
</evidence>
<keyword evidence="9" id="KW-1185">Reference proteome</keyword>
<organism evidence="8 9">
    <name type="scientific">Choanephora cucurbitarum</name>
    <dbReference type="NCBI Taxonomy" id="101091"/>
    <lineage>
        <taxon>Eukaryota</taxon>
        <taxon>Fungi</taxon>
        <taxon>Fungi incertae sedis</taxon>
        <taxon>Mucoromycota</taxon>
        <taxon>Mucoromycotina</taxon>
        <taxon>Mucoromycetes</taxon>
        <taxon>Mucorales</taxon>
        <taxon>Mucorineae</taxon>
        <taxon>Choanephoraceae</taxon>
        <taxon>Choanephoroideae</taxon>
        <taxon>Choanephora</taxon>
    </lineage>
</organism>
<keyword evidence="3" id="KW-0498">Mitosis</keyword>
<evidence type="ECO:0000313" key="8">
    <source>
        <dbReference type="EMBL" id="OBZ91378.1"/>
    </source>
</evidence>
<dbReference type="EMBL" id="LUGH01000013">
    <property type="protein sequence ID" value="OBZ91378.1"/>
    <property type="molecule type" value="Genomic_DNA"/>
</dbReference>